<name>A0A0F9B6N6_9ZZZZ</name>
<comment type="caution">
    <text evidence="1">The sequence shown here is derived from an EMBL/GenBank/DDBJ whole genome shotgun (WGS) entry which is preliminary data.</text>
</comment>
<accession>A0A0F9B6N6</accession>
<reference evidence="1" key="1">
    <citation type="journal article" date="2015" name="Nature">
        <title>Complex archaea that bridge the gap between prokaryotes and eukaryotes.</title>
        <authorList>
            <person name="Spang A."/>
            <person name="Saw J.H."/>
            <person name="Jorgensen S.L."/>
            <person name="Zaremba-Niedzwiedzka K."/>
            <person name="Martijn J."/>
            <person name="Lind A.E."/>
            <person name="van Eijk R."/>
            <person name="Schleper C."/>
            <person name="Guy L."/>
            <person name="Ettema T.J."/>
        </authorList>
    </citation>
    <scope>NUCLEOTIDE SEQUENCE</scope>
</reference>
<evidence type="ECO:0000313" key="1">
    <source>
        <dbReference type="EMBL" id="KKL09457.1"/>
    </source>
</evidence>
<protein>
    <submittedName>
        <fullName evidence="1">Uncharacterized protein</fullName>
    </submittedName>
</protein>
<proteinExistence type="predicted"/>
<dbReference type="EMBL" id="LAZR01042474">
    <property type="protein sequence ID" value="KKL09457.1"/>
    <property type="molecule type" value="Genomic_DNA"/>
</dbReference>
<organism evidence="1">
    <name type="scientific">marine sediment metagenome</name>
    <dbReference type="NCBI Taxonomy" id="412755"/>
    <lineage>
        <taxon>unclassified sequences</taxon>
        <taxon>metagenomes</taxon>
        <taxon>ecological metagenomes</taxon>
    </lineage>
</organism>
<sequence>MTKIEAINTLNLSWPGYCVVRWATRFQKPAWTVESINYAEKMVAEYGEGYCRIEKRNQ</sequence>
<gene>
    <name evidence="1" type="ORF">LCGC14_2565650</name>
</gene>
<dbReference type="AlphaFoldDB" id="A0A0F9B6N6"/>